<evidence type="ECO:0000313" key="1">
    <source>
        <dbReference type="EnsemblPlants" id="Solyc12g044570.1.1.1"/>
    </source>
</evidence>
<evidence type="ECO:0000313" key="2">
    <source>
        <dbReference type="Proteomes" id="UP000004994"/>
    </source>
</evidence>
<name>A0A3Q7J9B1_SOLLC</name>
<proteinExistence type="predicted"/>
<reference evidence="1" key="1">
    <citation type="journal article" date="2012" name="Nature">
        <title>The tomato genome sequence provides insights into fleshy fruit evolution.</title>
        <authorList>
            <consortium name="Tomato Genome Consortium"/>
        </authorList>
    </citation>
    <scope>NUCLEOTIDE SEQUENCE [LARGE SCALE GENOMIC DNA]</scope>
    <source>
        <strain evidence="1">cv. Heinz 1706</strain>
    </source>
</reference>
<dbReference type="PaxDb" id="4081-Solyc12g044570.1.1"/>
<accession>A0A3Q7J9B1</accession>
<dbReference type="EnsemblPlants" id="Solyc12g044570.1.1">
    <property type="protein sequence ID" value="Solyc12g044570.1.1.1"/>
    <property type="gene ID" value="Solyc12g044570.1"/>
</dbReference>
<dbReference type="Gramene" id="Solyc12g044570.1.1">
    <property type="protein sequence ID" value="Solyc12g044570.1.1.1"/>
    <property type="gene ID" value="Solyc12g044570.1"/>
</dbReference>
<dbReference type="AlphaFoldDB" id="A0A3Q7J9B1"/>
<protein>
    <submittedName>
        <fullName evidence="1">Uncharacterized protein</fullName>
    </submittedName>
</protein>
<dbReference type="Proteomes" id="UP000004994">
    <property type="component" value="Chromosome 12"/>
</dbReference>
<organism evidence="1">
    <name type="scientific">Solanum lycopersicum</name>
    <name type="common">Tomato</name>
    <name type="synonym">Lycopersicon esculentum</name>
    <dbReference type="NCBI Taxonomy" id="4081"/>
    <lineage>
        <taxon>Eukaryota</taxon>
        <taxon>Viridiplantae</taxon>
        <taxon>Streptophyta</taxon>
        <taxon>Embryophyta</taxon>
        <taxon>Tracheophyta</taxon>
        <taxon>Spermatophyta</taxon>
        <taxon>Magnoliopsida</taxon>
        <taxon>eudicotyledons</taxon>
        <taxon>Gunneridae</taxon>
        <taxon>Pentapetalae</taxon>
        <taxon>asterids</taxon>
        <taxon>lamiids</taxon>
        <taxon>Solanales</taxon>
        <taxon>Solanaceae</taxon>
        <taxon>Solanoideae</taxon>
        <taxon>Solaneae</taxon>
        <taxon>Solanum</taxon>
        <taxon>Solanum subgen. Lycopersicon</taxon>
    </lineage>
</organism>
<keyword evidence="2" id="KW-1185">Reference proteome</keyword>
<sequence length="52" mass="6127">MINVFVLKLTKALVKELKGPPPGAKDIYFPTQYSQSACRQFKSCLWKEWWNH</sequence>
<dbReference type="InParanoid" id="A0A3Q7J9B1"/>
<dbReference type="STRING" id="4081.A0A3Q7J9B1"/>
<reference evidence="1" key="2">
    <citation type="submission" date="2019-01" db="UniProtKB">
        <authorList>
            <consortium name="EnsemblPlants"/>
        </authorList>
    </citation>
    <scope>IDENTIFICATION</scope>
    <source>
        <strain evidence="1">cv. Heinz 1706</strain>
    </source>
</reference>